<organism evidence="2 3">
    <name type="scientific">Alienimonas chondri</name>
    <dbReference type="NCBI Taxonomy" id="2681879"/>
    <lineage>
        <taxon>Bacteria</taxon>
        <taxon>Pseudomonadati</taxon>
        <taxon>Planctomycetota</taxon>
        <taxon>Planctomycetia</taxon>
        <taxon>Planctomycetales</taxon>
        <taxon>Planctomycetaceae</taxon>
        <taxon>Alienimonas</taxon>
    </lineage>
</organism>
<accession>A0ABX1VA69</accession>
<evidence type="ECO:0000256" key="1">
    <source>
        <dbReference type="SAM" id="MobiDB-lite"/>
    </source>
</evidence>
<sequence length="131" mass="13560">MMLGGCGLPRYYSPRPDYDLPMGFSGTYRFALVQAGEVPAGPTDREALSRLQLKQTPAGPFPPSVSKAAPAVSAAEVDAAGAVDSPSSGESGRPVIAEPVFPLETDREAGPEASESEREAAGGPLAMLDRL</sequence>
<name>A0ABX1VA69_9PLAN</name>
<keyword evidence="3" id="KW-1185">Reference proteome</keyword>
<comment type="caution">
    <text evidence="2">The sequence shown here is derived from an EMBL/GenBank/DDBJ whole genome shotgun (WGS) entry which is preliminary data.</text>
</comment>
<dbReference type="Proteomes" id="UP000609651">
    <property type="component" value="Unassembled WGS sequence"/>
</dbReference>
<feature type="compositionally biased region" description="Basic and acidic residues" evidence="1">
    <location>
        <begin position="104"/>
        <end position="120"/>
    </location>
</feature>
<evidence type="ECO:0000313" key="2">
    <source>
        <dbReference type="EMBL" id="NNJ24772.1"/>
    </source>
</evidence>
<evidence type="ECO:0000313" key="3">
    <source>
        <dbReference type="Proteomes" id="UP000609651"/>
    </source>
</evidence>
<feature type="compositionally biased region" description="Low complexity" evidence="1">
    <location>
        <begin position="64"/>
        <end position="85"/>
    </location>
</feature>
<protein>
    <recommendedName>
        <fullName evidence="4">DUF3035 domain-containing protein</fullName>
    </recommendedName>
</protein>
<feature type="region of interest" description="Disordered" evidence="1">
    <location>
        <begin position="40"/>
        <end position="131"/>
    </location>
</feature>
<evidence type="ECO:0008006" key="4">
    <source>
        <dbReference type="Google" id="ProtNLM"/>
    </source>
</evidence>
<reference evidence="2 3" key="1">
    <citation type="journal article" date="2020" name="Syst. Appl. Microbiol.">
        <title>Alienimonas chondri sp. nov., a novel planctomycete isolated from the biofilm of the red alga Chondrus crispus.</title>
        <authorList>
            <person name="Vitorino I."/>
            <person name="Albuquerque L."/>
            <person name="Wiegand S."/>
            <person name="Kallscheuer N."/>
            <person name="da Costa M.S."/>
            <person name="Lobo-da-Cunha A."/>
            <person name="Jogler C."/>
            <person name="Lage O.M."/>
        </authorList>
    </citation>
    <scope>NUCLEOTIDE SEQUENCE [LARGE SCALE GENOMIC DNA]</scope>
    <source>
        <strain evidence="2 3">LzC2</strain>
    </source>
</reference>
<gene>
    <name evidence="2" type="ORF">LzC2_08320</name>
</gene>
<dbReference type="EMBL" id="WTPX01000016">
    <property type="protein sequence ID" value="NNJ24772.1"/>
    <property type="molecule type" value="Genomic_DNA"/>
</dbReference>
<proteinExistence type="predicted"/>